<dbReference type="Proteomes" id="UP001236806">
    <property type="component" value="Unassembled WGS sequence"/>
</dbReference>
<sequence length="327" mass="34985">MKGVLLRCLLGALVVTLVLPAMGFSALGFARGQLIVRASDDQKEDPKAPPPKGVWSATGTDIIGWARDSVTGDFAPLSPGAVNTDPNEYKYELQCHLGGGDFDTPCLARQVECNDGPDGEEGIPVMWYSRPRGVPGAVWAIHSGPTCLYDAKPEDLLPRIAADIQRQFQSLPVNAGTVVAQPSPHTLRGAETNFYAEAVEQQFDVTMFGQQVHIVATPVQYTWSYGDGTVFGPQPSMGGPLPQDRWGEKTRTSHPYGATGDFQVVLTTSFQGTYSVNAGPPLPIPGQGQFNAPPQTISVWRSLTRNYADDCNANPQGQGCPGVGATR</sequence>
<accession>A0ABU0PRR0</accession>
<name>A0ABU0PRR0_9MICC</name>
<dbReference type="EMBL" id="JAUSXB010000001">
    <property type="protein sequence ID" value="MDQ0675964.1"/>
    <property type="molecule type" value="Genomic_DNA"/>
</dbReference>
<evidence type="ECO:0000313" key="3">
    <source>
        <dbReference type="Proteomes" id="UP001236806"/>
    </source>
</evidence>
<evidence type="ECO:0000313" key="2">
    <source>
        <dbReference type="EMBL" id="MDQ0675964.1"/>
    </source>
</evidence>
<organism evidence="2 3">
    <name type="scientific">Pseudarthrobacter siccitolerans</name>
    <dbReference type="NCBI Taxonomy" id="861266"/>
    <lineage>
        <taxon>Bacteria</taxon>
        <taxon>Bacillati</taxon>
        <taxon>Actinomycetota</taxon>
        <taxon>Actinomycetes</taxon>
        <taxon>Micrococcales</taxon>
        <taxon>Micrococcaceae</taxon>
        <taxon>Pseudarthrobacter</taxon>
    </lineage>
</organism>
<comment type="caution">
    <text evidence="2">The sequence shown here is derived from an EMBL/GenBank/DDBJ whole genome shotgun (WGS) entry which is preliminary data.</text>
</comment>
<reference evidence="2 3" key="1">
    <citation type="submission" date="2023-07" db="EMBL/GenBank/DDBJ databases">
        <title>Comparative genomics of wheat-associated soil bacteria to identify genetic determinants of phenazine resistance.</title>
        <authorList>
            <person name="Mouncey N."/>
        </authorList>
    </citation>
    <scope>NUCLEOTIDE SEQUENCE [LARGE SCALE GENOMIC DNA]</scope>
    <source>
        <strain evidence="2 3">W1I3</strain>
    </source>
</reference>
<dbReference type="InterPro" id="IPR000601">
    <property type="entry name" value="PKD_dom"/>
</dbReference>
<feature type="domain" description="PKD" evidence="1">
    <location>
        <begin position="217"/>
        <end position="269"/>
    </location>
</feature>
<proteinExistence type="predicted"/>
<dbReference type="PROSITE" id="PS50093">
    <property type="entry name" value="PKD"/>
    <property type="match status" value="1"/>
</dbReference>
<keyword evidence="3" id="KW-1185">Reference proteome</keyword>
<protein>
    <recommendedName>
        <fullName evidence="1">PKD domain-containing protein</fullName>
    </recommendedName>
</protein>
<evidence type="ECO:0000259" key="1">
    <source>
        <dbReference type="PROSITE" id="PS50093"/>
    </source>
</evidence>
<gene>
    <name evidence="2" type="ORF">QFZ36_003525</name>
</gene>